<comment type="caution">
    <text evidence="2">The sequence shown here is derived from an EMBL/GenBank/DDBJ whole genome shotgun (WGS) entry which is preliminary data.</text>
</comment>
<name>A0A557XX58_9MYCO</name>
<protein>
    <submittedName>
        <fullName evidence="2">PQQ-like beta-propeller repeat protein</fullName>
    </submittedName>
</protein>
<dbReference type="PANTHER" id="PTHR34512:SF30">
    <property type="entry name" value="OUTER MEMBRANE PROTEIN ASSEMBLY FACTOR BAMB"/>
    <property type="match status" value="1"/>
</dbReference>
<organism evidence="2 3">
    <name type="scientific">Mycobacterium helveticum</name>
    <dbReference type="NCBI Taxonomy" id="2592811"/>
    <lineage>
        <taxon>Bacteria</taxon>
        <taxon>Bacillati</taxon>
        <taxon>Actinomycetota</taxon>
        <taxon>Actinomycetes</taxon>
        <taxon>Mycobacteriales</taxon>
        <taxon>Mycobacteriaceae</taxon>
        <taxon>Mycobacterium</taxon>
    </lineage>
</organism>
<dbReference type="EMBL" id="VMQU01000025">
    <property type="protein sequence ID" value="TVS90696.1"/>
    <property type="molecule type" value="Genomic_DNA"/>
</dbReference>
<sequence length="456" mass="47236">MYSFAARATRPCGRIWETEVLARHLPPGLRRRLAAVLAVAVSAGLGGCGNTDSWVDAAPAQGWPAQYGDAANSGYTATRGATKLSLQWTRAVKGSLAAGPALSARGYLALNAQTPAGCSLMEWENDDNGRQRWCARLVQGGGFAGPLFDGFDNLYVGQPGAIVSFPVTQWTRWRKPVIGMPTTPRFLGHGHLLVVTHLGQVLVFDAHRGEVVGSPLDLVDGVDPTDATRGLEDCAPARPGCPVAAAPAFSAANATIVLGVWQPDAPAAQVVGLRYRAGQLARDWTSDAVSAGVIASPVLSADGSTAYVNGRDERLWALSTADGKTKWSVPLGFLAQTPPAVTPQGLIVAGGGPDTRLAAFTDAGDHADQVWRREDVTPLSSSSLAGGGVGYTVVAGPPHDGAPGMSLLVFDPGNGRTTNSYPLPAATGYPVGVAVGRDRRVVAATSDGQVYGFAPA</sequence>
<dbReference type="Pfam" id="PF13360">
    <property type="entry name" value="PQQ_2"/>
    <property type="match status" value="1"/>
</dbReference>
<reference evidence="2 3" key="1">
    <citation type="submission" date="2019-07" db="EMBL/GenBank/DDBJ databases">
        <title>New Mycobacterium species.</title>
        <authorList>
            <person name="Tortoli E."/>
            <person name="Ghielmetti G."/>
            <person name="Friedel U."/>
            <person name="Trovato A."/>
        </authorList>
    </citation>
    <scope>NUCLEOTIDE SEQUENCE [LARGE SCALE GENOMIC DNA]</scope>
    <source>
        <strain evidence="2 3">16-83</strain>
    </source>
</reference>
<evidence type="ECO:0000313" key="3">
    <source>
        <dbReference type="Proteomes" id="UP000320513"/>
    </source>
</evidence>
<gene>
    <name evidence="2" type="ORF">FPZ47_08205</name>
</gene>
<dbReference type="Gene3D" id="2.130.10.10">
    <property type="entry name" value="YVTN repeat-like/Quinoprotein amine dehydrogenase"/>
    <property type="match status" value="2"/>
</dbReference>
<dbReference type="AlphaFoldDB" id="A0A557XX58"/>
<dbReference type="SUPFAM" id="SSF50998">
    <property type="entry name" value="Quinoprotein alcohol dehydrogenase-like"/>
    <property type="match status" value="1"/>
</dbReference>
<evidence type="ECO:0000259" key="1">
    <source>
        <dbReference type="Pfam" id="PF13360"/>
    </source>
</evidence>
<feature type="domain" description="Pyrrolo-quinoline quinone repeat" evidence="1">
    <location>
        <begin position="284"/>
        <end position="428"/>
    </location>
</feature>
<dbReference type="PANTHER" id="PTHR34512">
    <property type="entry name" value="CELL SURFACE PROTEIN"/>
    <property type="match status" value="1"/>
</dbReference>
<dbReference type="InterPro" id="IPR002372">
    <property type="entry name" value="PQQ_rpt_dom"/>
</dbReference>
<proteinExistence type="predicted"/>
<keyword evidence="3" id="KW-1185">Reference proteome</keyword>
<accession>A0A557XX58</accession>
<evidence type="ECO:0000313" key="2">
    <source>
        <dbReference type="EMBL" id="TVS90696.1"/>
    </source>
</evidence>
<dbReference type="Proteomes" id="UP000320513">
    <property type="component" value="Unassembled WGS sequence"/>
</dbReference>
<dbReference type="InterPro" id="IPR011047">
    <property type="entry name" value="Quinoprotein_ADH-like_sf"/>
</dbReference>
<dbReference type="OrthoDB" id="6189277at2"/>
<dbReference type="InterPro" id="IPR015943">
    <property type="entry name" value="WD40/YVTN_repeat-like_dom_sf"/>
</dbReference>